<dbReference type="EMBL" id="BGZK01000845">
    <property type="protein sequence ID" value="GBP62638.1"/>
    <property type="molecule type" value="Genomic_DNA"/>
</dbReference>
<accession>A0A4C1XGU5</accession>
<name>A0A4C1XGU5_EUMVA</name>
<protein>
    <submittedName>
        <fullName evidence="2">Uncharacterized protein</fullName>
    </submittedName>
</protein>
<evidence type="ECO:0000256" key="1">
    <source>
        <dbReference type="SAM" id="SignalP"/>
    </source>
</evidence>
<keyword evidence="3" id="KW-1185">Reference proteome</keyword>
<feature type="chain" id="PRO_5020033048" evidence="1">
    <location>
        <begin position="31"/>
        <end position="337"/>
    </location>
</feature>
<evidence type="ECO:0000313" key="3">
    <source>
        <dbReference type="Proteomes" id="UP000299102"/>
    </source>
</evidence>
<gene>
    <name evidence="2" type="ORF">EVAR_46477_1</name>
</gene>
<proteinExistence type="predicted"/>
<feature type="signal peptide" evidence="1">
    <location>
        <begin position="1"/>
        <end position="30"/>
    </location>
</feature>
<sequence>MALSGCRCGPRWSGARCALLLAALAAAARADSSYDRSTVAGVSSFRKCCPAGESLLKLYPRPGAAIYDCMSQEEARNKYKVVHAPLVVGQKYHTIDGFPVACNSSELLEMEREYEYDVSTDVCSDRLVSEIVDDVPQTEDSRLVMLGCPGKNSSTTTEIVYHRPAIGVVRKCCPAGQSYDVTIHVCRDDGVTKADEWLISRLGGVDIYETEYDMRCESGLYGVEFREDSYDLRLSSSDLSVRSTQGQHEGVLGAGAWCADREAGADRLVVRGCTTDCAAFGAYCIRKCCPMNQHYQPIRCNTTISYCVPDNSNASSFNFLPMLNPHQSRIENFPGES</sequence>
<comment type="caution">
    <text evidence="2">The sequence shown here is derived from an EMBL/GenBank/DDBJ whole genome shotgun (WGS) entry which is preliminary data.</text>
</comment>
<dbReference type="Proteomes" id="UP000299102">
    <property type="component" value="Unassembled WGS sequence"/>
</dbReference>
<dbReference type="AlphaFoldDB" id="A0A4C1XGU5"/>
<dbReference type="OrthoDB" id="7683403at2759"/>
<keyword evidence="1" id="KW-0732">Signal</keyword>
<reference evidence="2 3" key="1">
    <citation type="journal article" date="2019" name="Commun. Biol.">
        <title>The bagworm genome reveals a unique fibroin gene that provides high tensile strength.</title>
        <authorList>
            <person name="Kono N."/>
            <person name="Nakamura H."/>
            <person name="Ohtoshi R."/>
            <person name="Tomita M."/>
            <person name="Numata K."/>
            <person name="Arakawa K."/>
        </authorList>
    </citation>
    <scope>NUCLEOTIDE SEQUENCE [LARGE SCALE GENOMIC DNA]</scope>
</reference>
<evidence type="ECO:0000313" key="2">
    <source>
        <dbReference type="EMBL" id="GBP62638.1"/>
    </source>
</evidence>
<organism evidence="2 3">
    <name type="scientific">Eumeta variegata</name>
    <name type="common">Bagworm moth</name>
    <name type="synonym">Eumeta japonica</name>
    <dbReference type="NCBI Taxonomy" id="151549"/>
    <lineage>
        <taxon>Eukaryota</taxon>
        <taxon>Metazoa</taxon>
        <taxon>Ecdysozoa</taxon>
        <taxon>Arthropoda</taxon>
        <taxon>Hexapoda</taxon>
        <taxon>Insecta</taxon>
        <taxon>Pterygota</taxon>
        <taxon>Neoptera</taxon>
        <taxon>Endopterygota</taxon>
        <taxon>Lepidoptera</taxon>
        <taxon>Glossata</taxon>
        <taxon>Ditrysia</taxon>
        <taxon>Tineoidea</taxon>
        <taxon>Psychidae</taxon>
        <taxon>Oiketicinae</taxon>
        <taxon>Eumeta</taxon>
    </lineage>
</organism>